<keyword evidence="2" id="KW-1185">Reference proteome</keyword>
<protein>
    <submittedName>
        <fullName evidence="1">Uncharacterized protein</fullName>
    </submittedName>
</protein>
<reference evidence="1 2" key="1">
    <citation type="submission" date="2024-07" db="EMBL/GenBank/DDBJ databases">
        <title>Chromosome-level genome assembly of the water stick insect Ranatra chinensis (Heteroptera: Nepidae).</title>
        <authorList>
            <person name="Liu X."/>
        </authorList>
    </citation>
    <scope>NUCLEOTIDE SEQUENCE [LARGE SCALE GENOMIC DNA]</scope>
    <source>
        <strain evidence="1">Cailab_2021Rc</strain>
        <tissue evidence="1">Muscle</tissue>
    </source>
</reference>
<accession>A0ABD0YK01</accession>
<organism evidence="1 2">
    <name type="scientific">Ranatra chinensis</name>
    <dbReference type="NCBI Taxonomy" id="642074"/>
    <lineage>
        <taxon>Eukaryota</taxon>
        <taxon>Metazoa</taxon>
        <taxon>Ecdysozoa</taxon>
        <taxon>Arthropoda</taxon>
        <taxon>Hexapoda</taxon>
        <taxon>Insecta</taxon>
        <taxon>Pterygota</taxon>
        <taxon>Neoptera</taxon>
        <taxon>Paraneoptera</taxon>
        <taxon>Hemiptera</taxon>
        <taxon>Heteroptera</taxon>
        <taxon>Panheteroptera</taxon>
        <taxon>Nepomorpha</taxon>
        <taxon>Nepidae</taxon>
        <taxon>Ranatrinae</taxon>
        <taxon>Ranatra</taxon>
    </lineage>
</organism>
<comment type="caution">
    <text evidence="1">The sequence shown here is derived from an EMBL/GenBank/DDBJ whole genome shotgun (WGS) entry which is preliminary data.</text>
</comment>
<dbReference type="AlphaFoldDB" id="A0ABD0YK01"/>
<name>A0ABD0YK01_9HEMI</name>
<evidence type="ECO:0000313" key="1">
    <source>
        <dbReference type="EMBL" id="KAL1131600.1"/>
    </source>
</evidence>
<dbReference type="Proteomes" id="UP001558652">
    <property type="component" value="Unassembled WGS sequence"/>
</dbReference>
<evidence type="ECO:0000313" key="2">
    <source>
        <dbReference type="Proteomes" id="UP001558652"/>
    </source>
</evidence>
<gene>
    <name evidence="1" type="ORF">AAG570_011214</name>
</gene>
<proteinExistence type="predicted"/>
<sequence length="149" mass="16619">MASKCLNMFYQNKKQETTEIVTCNLHSCCDCISCRPSEIAASSFQSREGLDKGQAKHPPDGMTCKANTCLPQVNGTGLSLYQVCTILSARNDNDVCQAGCVSEARLGERNTGVETTELGSIGNRTWFWKYYLQSVYYQLYFRIALSKVD</sequence>
<dbReference type="EMBL" id="JBFDAA010000006">
    <property type="protein sequence ID" value="KAL1131600.1"/>
    <property type="molecule type" value="Genomic_DNA"/>
</dbReference>